<proteinExistence type="inferred from homology"/>
<evidence type="ECO:0000256" key="13">
    <source>
        <dbReference type="ARBA" id="ARBA00023136"/>
    </source>
</evidence>
<evidence type="ECO:0000256" key="7">
    <source>
        <dbReference type="ARBA" id="ARBA00022723"/>
    </source>
</evidence>
<dbReference type="AlphaFoldDB" id="A0A0B5BCG9"/>
<keyword evidence="13 18" id="KW-0472">Membrane</keyword>
<dbReference type="EMBL" id="CP009788">
    <property type="protein sequence ID" value="AJE04388.1"/>
    <property type="molecule type" value="Genomic_DNA"/>
</dbReference>
<evidence type="ECO:0000256" key="3">
    <source>
        <dbReference type="ARBA" id="ARBA00022448"/>
    </source>
</evidence>
<evidence type="ECO:0000313" key="22">
    <source>
        <dbReference type="Proteomes" id="UP000057609"/>
    </source>
</evidence>
<dbReference type="Pfam" id="PF00034">
    <property type="entry name" value="Cytochrom_C"/>
    <property type="match status" value="1"/>
</dbReference>
<evidence type="ECO:0000256" key="5">
    <source>
        <dbReference type="ARBA" id="ARBA00022660"/>
    </source>
</evidence>
<dbReference type="STRING" id="345632.GPICK_14410"/>
<evidence type="ECO:0000256" key="2">
    <source>
        <dbReference type="ARBA" id="ARBA00007866"/>
    </source>
</evidence>
<dbReference type="GO" id="GO:0020037">
    <property type="term" value="F:heme binding"/>
    <property type="evidence" value="ECO:0007669"/>
    <property type="project" value="InterPro"/>
</dbReference>
<dbReference type="NCBIfam" id="TIGR02866">
    <property type="entry name" value="CoxB"/>
    <property type="match status" value="1"/>
</dbReference>
<dbReference type="Pfam" id="PF00116">
    <property type="entry name" value="COX2"/>
    <property type="match status" value="1"/>
</dbReference>
<comment type="function">
    <text evidence="14 17">Subunits I and II form the functional core of the enzyme complex. Electrons originating in cytochrome c are transferred via heme a and Cu(A) to the binuclear center formed by heme a3 and Cu(B).</text>
</comment>
<dbReference type="PROSITE" id="PS51007">
    <property type="entry name" value="CYTC"/>
    <property type="match status" value="1"/>
</dbReference>
<keyword evidence="7 15" id="KW-0479">Metal-binding</keyword>
<dbReference type="InterPro" id="IPR008972">
    <property type="entry name" value="Cupredoxin"/>
</dbReference>
<dbReference type="CDD" id="cd13915">
    <property type="entry name" value="CuRO_HCO_II_like_2"/>
    <property type="match status" value="1"/>
</dbReference>
<dbReference type="RefSeq" id="WP_039744342.1">
    <property type="nucleotide sequence ID" value="NZ_CP009788.1"/>
</dbReference>
<evidence type="ECO:0000259" key="19">
    <source>
        <dbReference type="PROSITE" id="PS50857"/>
    </source>
</evidence>
<dbReference type="PRINTS" id="PR01166">
    <property type="entry name" value="CYCOXIDASEII"/>
</dbReference>
<feature type="domain" description="Cytochrome oxidase subunit II copper A binding" evidence="19">
    <location>
        <begin position="98"/>
        <end position="209"/>
    </location>
</feature>
<dbReference type="GO" id="GO:0016491">
    <property type="term" value="F:oxidoreductase activity"/>
    <property type="evidence" value="ECO:0007669"/>
    <property type="project" value="InterPro"/>
</dbReference>
<comment type="subcellular location">
    <subcellularLocation>
        <location evidence="16">Cell membrane</location>
        <topology evidence="16">Multi-pass membrane protein</topology>
    </subcellularLocation>
    <subcellularLocation>
        <location evidence="1">Membrane</location>
        <topology evidence="1">Multi-pass membrane protein</topology>
    </subcellularLocation>
</comment>
<dbReference type="SUPFAM" id="SSF46626">
    <property type="entry name" value="Cytochrome c"/>
    <property type="match status" value="1"/>
</dbReference>
<dbReference type="GO" id="GO:0042773">
    <property type="term" value="P:ATP synthesis coupled electron transport"/>
    <property type="evidence" value="ECO:0007669"/>
    <property type="project" value="TreeGrafter"/>
</dbReference>
<dbReference type="InterPro" id="IPR011759">
    <property type="entry name" value="Cyt_c_oxidase_su2_TM_dom"/>
</dbReference>
<evidence type="ECO:0000256" key="4">
    <source>
        <dbReference type="ARBA" id="ARBA00022617"/>
    </source>
</evidence>
<keyword evidence="11 15" id="KW-0408">Iron</keyword>
<comment type="similarity">
    <text evidence="2 16">Belongs to the cytochrome c oxidase subunit 2 family.</text>
</comment>
<organism evidence="21 22">
    <name type="scientific">Geobacter pickeringii</name>
    <dbReference type="NCBI Taxonomy" id="345632"/>
    <lineage>
        <taxon>Bacteria</taxon>
        <taxon>Pseudomonadati</taxon>
        <taxon>Thermodesulfobacteriota</taxon>
        <taxon>Desulfuromonadia</taxon>
        <taxon>Geobacterales</taxon>
        <taxon>Geobacteraceae</taxon>
        <taxon>Geobacter</taxon>
    </lineage>
</organism>
<keyword evidence="8" id="KW-1278">Translocase</keyword>
<dbReference type="Gene3D" id="1.10.287.90">
    <property type="match status" value="1"/>
</dbReference>
<evidence type="ECO:0000256" key="9">
    <source>
        <dbReference type="ARBA" id="ARBA00022982"/>
    </source>
</evidence>
<keyword evidence="6 16" id="KW-0812">Transmembrane</keyword>
<keyword evidence="9 16" id="KW-0249">Electron transport</keyword>
<dbReference type="InterPro" id="IPR045187">
    <property type="entry name" value="CcO_II"/>
</dbReference>
<dbReference type="InterPro" id="IPR009056">
    <property type="entry name" value="Cyt_c-like_dom"/>
</dbReference>
<dbReference type="SUPFAM" id="SSF81464">
    <property type="entry name" value="Cytochrome c oxidase subunit II-like, transmembrane region"/>
    <property type="match status" value="1"/>
</dbReference>
<evidence type="ECO:0000259" key="20">
    <source>
        <dbReference type="PROSITE" id="PS51007"/>
    </source>
</evidence>
<evidence type="ECO:0000256" key="10">
    <source>
        <dbReference type="ARBA" id="ARBA00022989"/>
    </source>
</evidence>
<evidence type="ECO:0000256" key="12">
    <source>
        <dbReference type="ARBA" id="ARBA00023008"/>
    </source>
</evidence>
<evidence type="ECO:0000256" key="6">
    <source>
        <dbReference type="ARBA" id="ARBA00022692"/>
    </source>
</evidence>
<feature type="domain" description="Cytochrome c" evidence="20">
    <location>
        <begin position="218"/>
        <end position="313"/>
    </location>
</feature>
<dbReference type="KEGG" id="gpi:GPICK_14410"/>
<keyword evidence="10 18" id="KW-1133">Transmembrane helix</keyword>
<evidence type="ECO:0000256" key="15">
    <source>
        <dbReference type="PROSITE-ProRule" id="PRU00433"/>
    </source>
</evidence>
<evidence type="ECO:0000256" key="14">
    <source>
        <dbReference type="ARBA" id="ARBA00024688"/>
    </source>
</evidence>
<evidence type="ECO:0000256" key="11">
    <source>
        <dbReference type="ARBA" id="ARBA00023004"/>
    </source>
</evidence>
<dbReference type="OrthoDB" id="9781261at2"/>
<evidence type="ECO:0000313" key="21">
    <source>
        <dbReference type="EMBL" id="AJE04388.1"/>
    </source>
</evidence>
<dbReference type="InterPro" id="IPR036909">
    <property type="entry name" value="Cyt_c-like_dom_sf"/>
</dbReference>
<gene>
    <name evidence="21" type="ORF">GPICK_14410</name>
</gene>
<evidence type="ECO:0000256" key="18">
    <source>
        <dbReference type="SAM" id="Phobius"/>
    </source>
</evidence>
<dbReference type="GO" id="GO:0005507">
    <property type="term" value="F:copper ion binding"/>
    <property type="evidence" value="ECO:0007669"/>
    <property type="project" value="InterPro"/>
</dbReference>
<accession>A0A0B5BCG9</accession>
<evidence type="ECO:0000256" key="17">
    <source>
        <dbReference type="RuleBase" id="RU004024"/>
    </source>
</evidence>
<dbReference type="HOGENOM" id="CLU_036876_1_0_7"/>
<dbReference type="Gene3D" id="1.10.760.10">
    <property type="entry name" value="Cytochrome c-like domain"/>
    <property type="match status" value="1"/>
</dbReference>
<dbReference type="GO" id="GO:0005886">
    <property type="term" value="C:plasma membrane"/>
    <property type="evidence" value="ECO:0007669"/>
    <property type="project" value="UniProtKB-SubCell"/>
</dbReference>
<keyword evidence="5 16" id="KW-0679">Respiratory chain</keyword>
<dbReference type="Gene3D" id="2.60.40.420">
    <property type="entry name" value="Cupredoxins - blue copper proteins"/>
    <property type="match status" value="1"/>
</dbReference>
<keyword evidence="22" id="KW-1185">Reference proteome</keyword>
<comment type="cofactor">
    <cofactor evidence="17">
        <name>Cu cation</name>
        <dbReference type="ChEBI" id="CHEBI:23378"/>
    </cofactor>
    <text evidence="17">Binds a copper A center.</text>
</comment>
<feature type="transmembrane region" description="Helical" evidence="18">
    <location>
        <begin position="66"/>
        <end position="90"/>
    </location>
</feature>
<sequence>MNTLALFPDQAARSTGEVDAVFLFIVAVGLFFFFLTQGFLIYFAIRYRRRRGEPEEETPQITENGILEFIWVVIPSLLVLAIFVVGWWGYRDMVRPIPGAMEINVTARQWLWEFTYPDGRKVINELRIPVGKPVKLTMTSTDVLHGFFIPDYRLKQDILPGRYTHLWLQPEKTGTFVIFCSQYCGTGHSAMMANLVVVPPDDFARWQKGPAEGAGGESLAHRGEELVEKSGCLACHSLDGSRKVGPTFKGVFGHQVELEGGSSVVADENYLKESIVEPNAKIVKGYPPVMPTFKGTLSDDDIAAIIAYLKTLK</sequence>
<dbReference type="PANTHER" id="PTHR22888">
    <property type="entry name" value="CYTOCHROME C OXIDASE, SUBUNIT II"/>
    <property type="match status" value="1"/>
</dbReference>
<dbReference type="InterPro" id="IPR014222">
    <property type="entry name" value="Cyt_c_oxidase_su2"/>
</dbReference>
<dbReference type="SUPFAM" id="SSF49503">
    <property type="entry name" value="Cupredoxins"/>
    <property type="match status" value="1"/>
</dbReference>
<name>A0A0B5BCG9_9BACT</name>
<dbReference type="PANTHER" id="PTHR22888:SF9">
    <property type="entry name" value="CYTOCHROME C OXIDASE SUBUNIT 2"/>
    <property type="match status" value="1"/>
</dbReference>
<evidence type="ECO:0000256" key="8">
    <source>
        <dbReference type="ARBA" id="ARBA00022967"/>
    </source>
</evidence>
<protein>
    <recommendedName>
        <fullName evidence="17">Cytochrome c oxidase subunit 2</fullName>
        <ecNumber evidence="17">7.1.1.9</ecNumber>
    </recommendedName>
</protein>
<dbReference type="InterPro" id="IPR002429">
    <property type="entry name" value="CcO_II-like_C"/>
</dbReference>
<dbReference type="Proteomes" id="UP000057609">
    <property type="component" value="Chromosome"/>
</dbReference>
<dbReference type="PROSITE" id="PS50857">
    <property type="entry name" value="COX2_CUA"/>
    <property type="match status" value="1"/>
</dbReference>
<dbReference type="PROSITE" id="PS00078">
    <property type="entry name" value="COX2"/>
    <property type="match status" value="1"/>
</dbReference>
<evidence type="ECO:0000256" key="16">
    <source>
        <dbReference type="RuleBase" id="RU000456"/>
    </source>
</evidence>
<dbReference type="InterPro" id="IPR001505">
    <property type="entry name" value="Copper_CuA"/>
</dbReference>
<dbReference type="EC" id="7.1.1.9" evidence="17"/>
<feature type="transmembrane region" description="Helical" evidence="18">
    <location>
        <begin position="20"/>
        <end position="45"/>
    </location>
</feature>
<keyword evidence="12 17" id="KW-0186">Copper</keyword>
<reference evidence="21 22" key="1">
    <citation type="journal article" date="2015" name="Genome Announc.">
        <title>Complete Genome of Geobacter pickeringii G13T, a Metal-Reducing Isolate from Sedimentary Kaolin Deposits.</title>
        <authorList>
            <person name="Badalamenti J.P."/>
            <person name="Bond D.R."/>
        </authorList>
    </citation>
    <scope>NUCLEOTIDE SEQUENCE [LARGE SCALE GENOMIC DNA]</scope>
    <source>
        <strain evidence="21 22">G13</strain>
    </source>
</reference>
<evidence type="ECO:0000256" key="1">
    <source>
        <dbReference type="ARBA" id="ARBA00004141"/>
    </source>
</evidence>
<dbReference type="Pfam" id="PF02790">
    <property type="entry name" value="COX2_TM"/>
    <property type="match status" value="1"/>
</dbReference>
<dbReference type="InterPro" id="IPR036257">
    <property type="entry name" value="Cyt_c_oxidase_su2_TM_sf"/>
</dbReference>
<comment type="catalytic activity">
    <reaction evidence="17">
        <text>4 Fe(II)-[cytochrome c] + O2 + 8 H(+)(in) = 4 Fe(III)-[cytochrome c] + 2 H2O + 4 H(+)(out)</text>
        <dbReference type="Rhea" id="RHEA:11436"/>
        <dbReference type="Rhea" id="RHEA-COMP:10350"/>
        <dbReference type="Rhea" id="RHEA-COMP:14399"/>
        <dbReference type="ChEBI" id="CHEBI:15377"/>
        <dbReference type="ChEBI" id="CHEBI:15378"/>
        <dbReference type="ChEBI" id="CHEBI:15379"/>
        <dbReference type="ChEBI" id="CHEBI:29033"/>
        <dbReference type="ChEBI" id="CHEBI:29034"/>
        <dbReference type="EC" id="7.1.1.9"/>
    </reaction>
</comment>
<keyword evidence="4 15" id="KW-0349">Heme</keyword>
<dbReference type="GO" id="GO:0004129">
    <property type="term" value="F:cytochrome-c oxidase activity"/>
    <property type="evidence" value="ECO:0007669"/>
    <property type="project" value="UniProtKB-EC"/>
</dbReference>
<keyword evidence="3 16" id="KW-0813">Transport</keyword>